<reference evidence="1" key="1">
    <citation type="submission" date="2022-04" db="EMBL/GenBank/DDBJ databases">
        <title>Genome of the entomopathogenic fungus Entomophthora muscae.</title>
        <authorList>
            <person name="Elya C."/>
            <person name="Lovett B.R."/>
            <person name="Lee E."/>
            <person name="Macias A.M."/>
            <person name="Hajek A.E."/>
            <person name="De Bivort B.L."/>
            <person name="Kasson M.T."/>
            <person name="De Fine Licht H.H."/>
            <person name="Stajich J.E."/>
        </authorList>
    </citation>
    <scope>NUCLEOTIDE SEQUENCE</scope>
    <source>
        <strain evidence="1">Berkeley</strain>
    </source>
</reference>
<dbReference type="Proteomes" id="UP001165960">
    <property type="component" value="Unassembled WGS sequence"/>
</dbReference>
<sequence length="64" mass="7258">MSAPTPSKSEGASRKRKEMSSDGELASNLKDYLKMQSGSTFKKLFKSPATCLALHRYECWYTFM</sequence>
<accession>A0ACC2SJS2</accession>
<evidence type="ECO:0000313" key="2">
    <source>
        <dbReference type="Proteomes" id="UP001165960"/>
    </source>
</evidence>
<evidence type="ECO:0000313" key="1">
    <source>
        <dbReference type="EMBL" id="KAJ9062588.1"/>
    </source>
</evidence>
<protein>
    <submittedName>
        <fullName evidence="1">Uncharacterized protein</fullName>
    </submittedName>
</protein>
<gene>
    <name evidence="1" type="ORF">DSO57_1009141</name>
</gene>
<dbReference type="EMBL" id="QTSX02004999">
    <property type="protein sequence ID" value="KAJ9062588.1"/>
    <property type="molecule type" value="Genomic_DNA"/>
</dbReference>
<name>A0ACC2SJS2_9FUNG</name>
<proteinExistence type="predicted"/>
<keyword evidence="2" id="KW-1185">Reference proteome</keyword>
<comment type="caution">
    <text evidence="1">The sequence shown here is derived from an EMBL/GenBank/DDBJ whole genome shotgun (WGS) entry which is preliminary data.</text>
</comment>
<organism evidence="1 2">
    <name type="scientific">Entomophthora muscae</name>
    <dbReference type="NCBI Taxonomy" id="34485"/>
    <lineage>
        <taxon>Eukaryota</taxon>
        <taxon>Fungi</taxon>
        <taxon>Fungi incertae sedis</taxon>
        <taxon>Zoopagomycota</taxon>
        <taxon>Entomophthoromycotina</taxon>
        <taxon>Entomophthoromycetes</taxon>
        <taxon>Entomophthorales</taxon>
        <taxon>Entomophthoraceae</taxon>
        <taxon>Entomophthora</taxon>
    </lineage>
</organism>